<dbReference type="AlphaFoldDB" id="A0A4V2G349"/>
<keyword evidence="1" id="KW-0378">Hydrolase</keyword>
<dbReference type="SUPFAM" id="SSF49452">
    <property type="entry name" value="Starch-binding domain-like"/>
    <property type="match status" value="1"/>
</dbReference>
<dbReference type="RefSeq" id="WP_130424100.1">
    <property type="nucleotide sequence ID" value="NZ_SHKW01000002.1"/>
</dbReference>
<dbReference type="InterPro" id="IPR013784">
    <property type="entry name" value="Carb-bd-like_fold"/>
</dbReference>
<dbReference type="EMBL" id="SHKW01000002">
    <property type="protein sequence ID" value="RZU35676.1"/>
    <property type="molecule type" value="Genomic_DNA"/>
</dbReference>
<sequence length="135" mass="13804">MKIGFQLRTTAGQARRACGLLSFVFLASSLGLIAEGSGSISGTISDSTGAAIPSVTVTATQTKTGSRMVVESNDSGAVFPTLPPAEYSIATPETGVQGYLQNGIVLLANRAASVNITLNLVPGANHKSGLRSAWH</sequence>
<dbReference type="Proteomes" id="UP000292958">
    <property type="component" value="Unassembled WGS sequence"/>
</dbReference>
<protein>
    <submittedName>
        <fullName evidence="1">Carboxypeptidase family protein</fullName>
    </submittedName>
</protein>
<dbReference type="Gene3D" id="2.60.40.1120">
    <property type="entry name" value="Carboxypeptidase-like, regulatory domain"/>
    <property type="match status" value="1"/>
</dbReference>
<organism evidence="1 2">
    <name type="scientific">Edaphobacter modestus</name>
    <dbReference type="NCBI Taxonomy" id="388466"/>
    <lineage>
        <taxon>Bacteria</taxon>
        <taxon>Pseudomonadati</taxon>
        <taxon>Acidobacteriota</taxon>
        <taxon>Terriglobia</taxon>
        <taxon>Terriglobales</taxon>
        <taxon>Acidobacteriaceae</taxon>
        <taxon>Edaphobacter</taxon>
    </lineage>
</organism>
<keyword evidence="1" id="KW-0121">Carboxypeptidase</keyword>
<evidence type="ECO:0000313" key="1">
    <source>
        <dbReference type="EMBL" id="RZU35676.1"/>
    </source>
</evidence>
<name>A0A4V2G349_9BACT</name>
<gene>
    <name evidence="1" type="ORF">BDD14_5766</name>
</gene>
<proteinExistence type="predicted"/>
<dbReference type="GO" id="GO:0004180">
    <property type="term" value="F:carboxypeptidase activity"/>
    <property type="evidence" value="ECO:0007669"/>
    <property type="project" value="UniProtKB-KW"/>
</dbReference>
<dbReference type="Pfam" id="PF13620">
    <property type="entry name" value="CarboxypepD_reg"/>
    <property type="match status" value="1"/>
</dbReference>
<accession>A0A4V2G349</accession>
<keyword evidence="2" id="KW-1185">Reference proteome</keyword>
<dbReference type="GO" id="GO:0030246">
    <property type="term" value="F:carbohydrate binding"/>
    <property type="evidence" value="ECO:0007669"/>
    <property type="project" value="InterPro"/>
</dbReference>
<reference evidence="1 2" key="1">
    <citation type="submission" date="2019-02" db="EMBL/GenBank/DDBJ databases">
        <title>Genomic Encyclopedia of Archaeal and Bacterial Type Strains, Phase II (KMG-II): from individual species to whole genera.</title>
        <authorList>
            <person name="Goeker M."/>
        </authorList>
    </citation>
    <scope>NUCLEOTIDE SEQUENCE [LARGE SCALE GENOMIC DNA]</scope>
    <source>
        <strain evidence="1 2">DSM 18101</strain>
    </source>
</reference>
<comment type="caution">
    <text evidence="1">The sequence shown here is derived from an EMBL/GenBank/DDBJ whole genome shotgun (WGS) entry which is preliminary data.</text>
</comment>
<evidence type="ECO:0000313" key="2">
    <source>
        <dbReference type="Proteomes" id="UP000292958"/>
    </source>
</evidence>
<keyword evidence="1" id="KW-0645">Protease</keyword>